<organism evidence="4 5">
    <name type="scientific">Williamsia phyllosphaerae</name>
    <dbReference type="NCBI Taxonomy" id="885042"/>
    <lineage>
        <taxon>Bacteria</taxon>
        <taxon>Bacillati</taxon>
        <taxon>Actinomycetota</taxon>
        <taxon>Actinomycetes</taxon>
        <taxon>Mycobacteriales</taxon>
        <taxon>Nocardiaceae</taxon>
        <taxon>Williamsia</taxon>
    </lineage>
</organism>
<evidence type="ECO:0000256" key="2">
    <source>
        <dbReference type="SAM" id="SignalP"/>
    </source>
</evidence>
<comment type="caution">
    <text evidence="4">The sequence shown here is derived from an EMBL/GenBank/DDBJ whole genome shotgun (WGS) entry which is preliminary data.</text>
</comment>
<feature type="region of interest" description="Disordered" evidence="1">
    <location>
        <begin position="24"/>
        <end position="97"/>
    </location>
</feature>
<feature type="chain" id="PRO_5045242294" description="DUF4232 domain-containing protein" evidence="2">
    <location>
        <begin position="23"/>
        <end position="213"/>
    </location>
</feature>
<evidence type="ECO:0000313" key="4">
    <source>
        <dbReference type="EMBL" id="GGF25324.1"/>
    </source>
</evidence>
<dbReference type="EMBL" id="BMCS01000001">
    <property type="protein sequence ID" value="GGF25324.1"/>
    <property type="molecule type" value="Genomic_DNA"/>
</dbReference>
<evidence type="ECO:0000313" key="5">
    <source>
        <dbReference type="Proteomes" id="UP000632454"/>
    </source>
</evidence>
<accession>A0ABQ1URI2</accession>
<feature type="compositionally biased region" description="Low complexity" evidence="1">
    <location>
        <begin position="31"/>
        <end position="62"/>
    </location>
</feature>
<feature type="domain" description="DUF4232" evidence="3">
    <location>
        <begin position="78"/>
        <end position="203"/>
    </location>
</feature>
<dbReference type="PROSITE" id="PS51257">
    <property type="entry name" value="PROKAR_LIPOPROTEIN"/>
    <property type="match status" value="1"/>
</dbReference>
<evidence type="ECO:0000259" key="3">
    <source>
        <dbReference type="Pfam" id="PF14016"/>
    </source>
</evidence>
<evidence type="ECO:0000256" key="1">
    <source>
        <dbReference type="SAM" id="MobiDB-lite"/>
    </source>
</evidence>
<gene>
    <name evidence="4" type="ORF">GCM10007298_21500</name>
</gene>
<sequence length="213" mass="21439">MFMRSRIAVLAVLAAAVTTTLAGCSGDTNDSSVAPSTVVSTVTSTPDETSTTAPSPDTSSTELPGTRTPVDSAGAQPCRAADLSGTVTNRGRDGGTAGSEYGTLALTNTGSSVCTLTGYPGVSFVGDGNGTQLGAAAVRDGSKVVTTAIEPRGVASAQLRVAEAGNFPGCDQVRADGLRIYPPNDRNAIFVKTTVFTACRSTSAQLLSIGTLR</sequence>
<protein>
    <recommendedName>
        <fullName evidence="3">DUF4232 domain-containing protein</fullName>
    </recommendedName>
</protein>
<dbReference type="Proteomes" id="UP000632454">
    <property type="component" value="Unassembled WGS sequence"/>
</dbReference>
<dbReference type="InterPro" id="IPR025326">
    <property type="entry name" value="DUF4232"/>
</dbReference>
<proteinExistence type="predicted"/>
<keyword evidence="5" id="KW-1185">Reference proteome</keyword>
<feature type="signal peptide" evidence="2">
    <location>
        <begin position="1"/>
        <end position="22"/>
    </location>
</feature>
<dbReference type="Pfam" id="PF14016">
    <property type="entry name" value="DUF4232"/>
    <property type="match status" value="1"/>
</dbReference>
<keyword evidence="2" id="KW-0732">Signal</keyword>
<reference evidence="5" key="1">
    <citation type="journal article" date="2019" name="Int. J. Syst. Evol. Microbiol.">
        <title>The Global Catalogue of Microorganisms (GCM) 10K type strain sequencing project: providing services to taxonomists for standard genome sequencing and annotation.</title>
        <authorList>
            <consortium name="The Broad Institute Genomics Platform"/>
            <consortium name="The Broad Institute Genome Sequencing Center for Infectious Disease"/>
            <person name="Wu L."/>
            <person name="Ma J."/>
        </authorList>
    </citation>
    <scope>NUCLEOTIDE SEQUENCE [LARGE SCALE GENOMIC DNA]</scope>
    <source>
        <strain evidence="5">CCM 7855</strain>
    </source>
</reference>
<name>A0ABQ1URI2_9NOCA</name>